<evidence type="ECO:0000259" key="2">
    <source>
        <dbReference type="PROSITE" id="PS51457"/>
    </source>
</evidence>
<protein>
    <recommendedName>
        <fullName evidence="2">BEN domain-containing protein</fullName>
    </recommendedName>
</protein>
<accession>A0AA35R6D5</accession>
<feature type="region of interest" description="Disordered" evidence="1">
    <location>
        <begin position="44"/>
        <end position="67"/>
    </location>
</feature>
<name>A0AA35R6D5_GEOBA</name>
<sequence>MFHNPITSEMAKLKEKVRMLERSHVSLKRKVSEQAAELNHLRQLTSPDISSASEATPDGPAFSFLPPRGPFRKSPIYSSPTPAPREQDIPHFLKGVDQVRLQNAKLQSDAGGAALKLMDCLFSTEQMVNGNPSGVTRSKDAARQKTIKRLDPEKMRYIDSILQEKWGVTTMNKEIRRKMTQKCTDYFSDSRYKHLHHS</sequence>
<dbReference type="Proteomes" id="UP001174909">
    <property type="component" value="Unassembled WGS sequence"/>
</dbReference>
<organism evidence="3 4">
    <name type="scientific">Geodia barretti</name>
    <name type="common">Barrett's horny sponge</name>
    <dbReference type="NCBI Taxonomy" id="519541"/>
    <lineage>
        <taxon>Eukaryota</taxon>
        <taxon>Metazoa</taxon>
        <taxon>Porifera</taxon>
        <taxon>Demospongiae</taxon>
        <taxon>Heteroscleromorpha</taxon>
        <taxon>Tetractinellida</taxon>
        <taxon>Astrophorina</taxon>
        <taxon>Geodiidae</taxon>
        <taxon>Geodia</taxon>
    </lineage>
</organism>
<dbReference type="Pfam" id="PF10523">
    <property type="entry name" value="BEN"/>
    <property type="match status" value="1"/>
</dbReference>
<reference evidence="3" key="1">
    <citation type="submission" date="2023-03" db="EMBL/GenBank/DDBJ databases">
        <authorList>
            <person name="Steffen K."/>
            <person name="Cardenas P."/>
        </authorList>
    </citation>
    <scope>NUCLEOTIDE SEQUENCE</scope>
</reference>
<gene>
    <name evidence="3" type="ORF">GBAR_LOCUS4021</name>
</gene>
<evidence type="ECO:0000313" key="4">
    <source>
        <dbReference type="Proteomes" id="UP001174909"/>
    </source>
</evidence>
<dbReference type="Gene3D" id="1.10.10.2590">
    <property type="entry name" value="BEN domain"/>
    <property type="match status" value="1"/>
</dbReference>
<dbReference type="PROSITE" id="PS51457">
    <property type="entry name" value="BEN"/>
    <property type="match status" value="1"/>
</dbReference>
<dbReference type="GO" id="GO:0003677">
    <property type="term" value="F:DNA binding"/>
    <property type="evidence" value="ECO:0007669"/>
    <property type="project" value="InterPro"/>
</dbReference>
<comment type="caution">
    <text evidence="3">The sequence shown here is derived from an EMBL/GenBank/DDBJ whole genome shotgun (WGS) entry which is preliminary data.</text>
</comment>
<dbReference type="AlphaFoldDB" id="A0AA35R6D5"/>
<feature type="domain" description="BEN" evidence="2">
    <location>
        <begin position="86"/>
        <end position="194"/>
    </location>
</feature>
<evidence type="ECO:0000256" key="1">
    <source>
        <dbReference type="SAM" id="MobiDB-lite"/>
    </source>
</evidence>
<evidence type="ECO:0000313" key="3">
    <source>
        <dbReference type="EMBL" id="CAI8004878.1"/>
    </source>
</evidence>
<feature type="compositionally biased region" description="Polar residues" evidence="1">
    <location>
        <begin position="44"/>
        <end position="54"/>
    </location>
</feature>
<proteinExistence type="predicted"/>
<dbReference type="InterPro" id="IPR018379">
    <property type="entry name" value="BEN_domain"/>
</dbReference>
<dbReference type="EMBL" id="CASHTH010000572">
    <property type="protein sequence ID" value="CAI8004878.1"/>
    <property type="molecule type" value="Genomic_DNA"/>
</dbReference>
<keyword evidence="4" id="KW-1185">Reference proteome</keyword>